<reference evidence="1 2" key="2">
    <citation type="submission" date="2020-03" db="EMBL/GenBank/DDBJ databases">
        <authorList>
            <person name="Ichikawa N."/>
            <person name="Kimura A."/>
            <person name="Kitahashi Y."/>
            <person name="Uohara A."/>
        </authorList>
    </citation>
    <scope>NUCLEOTIDE SEQUENCE [LARGE SCALE GENOMIC DNA]</scope>
    <source>
        <strain evidence="1 2">NBRC 108639</strain>
    </source>
</reference>
<comment type="caution">
    <text evidence="1">The sequence shown here is derived from an EMBL/GenBank/DDBJ whole genome shotgun (WGS) entry which is preliminary data.</text>
</comment>
<name>A0A6V8KH27_9ACTN</name>
<sequence length="91" mass="10226">MTRAKRWTVDIFIDEHDDERHTRAEARLHTPDRIGLVGTGEARRNPVDREIPEIGDELAVSRALSDLGHRLLEAAAGDIEQITRKGAHLPN</sequence>
<accession>A0A6V8KH27</accession>
<organism evidence="1 2">
    <name type="scientific">Phytohabitans houttuyneae</name>
    <dbReference type="NCBI Taxonomy" id="1076126"/>
    <lineage>
        <taxon>Bacteria</taxon>
        <taxon>Bacillati</taxon>
        <taxon>Actinomycetota</taxon>
        <taxon>Actinomycetes</taxon>
        <taxon>Micromonosporales</taxon>
        <taxon>Micromonosporaceae</taxon>
    </lineage>
</organism>
<proteinExistence type="predicted"/>
<dbReference type="Pfam" id="PF08962">
    <property type="entry name" value="Rv2632c-like"/>
    <property type="match status" value="1"/>
</dbReference>
<dbReference type="SUPFAM" id="SSF143212">
    <property type="entry name" value="Rv2632c-like"/>
    <property type="match status" value="1"/>
</dbReference>
<evidence type="ECO:0000313" key="2">
    <source>
        <dbReference type="Proteomes" id="UP000482800"/>
    </source>
</evidence>
<dbReference type="InterPro" id="IPR038070">
    <property type="entry name" value="Rv2632c-like_sf"/>
</dbReference>
<dbReference type="InterPro" id="IPR015057">
    <property type="entry name" value="Rv2632c-like"/>
</dbReference>
<protein>
    <recommendedName>
        <fullName evidence="3">DUF1876 domain-containing protein</fullName>
    </recommendedName>
</protein>
<dbReference type="EMBL" id="BLPF01000002">
    <property type="protein sequence ID" value="GFJ81698.1"/>
    <property type="molecule type" value="Genomic_DNA"/>
</dbReference>
<keyword evidence="2" id="KW-1185">Reference proteome</keyword>
<evidence type="ECO:0000313" key="1">
    <source>
        <dbReference type="EMBL" id="GFJ81698.1"/>
    </source>
</evidence>
<dbReference type="AlphaFoldDB" id="A0A6V8KH27"/>
<gene>
    <name evidence="1" type="ORF">Phou_058780</name>
</gene>
<reference evidence="1 2" key="1">
    <citation type="submission" date="2020-03" db="EMBL/GenBank/DDBJ databases">
        <title>Whole genome shotgun sequence of Phytohabitans houttuyneae NBRC 108639.</title>
        <authorList>
            <person name="Komaki H."/>
            <person name="Tamura T."/>
        </authorList>
    </citation>
    <scope>NUCLEOTIDE SEQUENCE [LARGE SCALE GENOMIC DNA]</scope>
    <source>
        <strain evidence="1 2">NBRC 108639</strain>
    </source>
</reference>
<evidence type="ECO:0008006" key="3">
    <source>
        <dbReference type="Google" id="ProtNLM"/>
    </source>
</evidence>
<dbReference type="Proteomes" id="UP000482800">
    <property type="component" value="Unassembled WGS sequence"/>
</dbReference>
<dbReference type="Gene3D" id="3.30.160.240">
    <property type="entry name" value="Rv1738"/>
    <property type="match status" value="1"/>
</dbReference>
<dbReference type="RefSeq" id="WP_173061260.1">
    <property type="nucleotide sequence ID" value="NZ_BAABGO010000072.1"/>
</dbReference>